<dbReference type="Proteomes" id="UP000252893">
    <property type="component" value="Unassembled WGS sequence"/>
</dbReference>
<evidence type="ECO:0000313" key="1">
    <source>
        <dbReference type="EMBL" id="RBO92218.1"/>
    </source>
</evidence>
<name>A0A366DSP2_9HYPH</name>
<proteinExistence type="predicted"/>
<reference evidence="1 2" key="1">
    <citation type="submission" date="2018-06" db="EMBL/GenBank/DDBJ databases">
        <title>Genomic Encyclopedia of Type Strains, Phase IV (KMG-IV): sequencing the most valuable type-strain genomes for metagenomic binning, comparative biology and taxonomic classification.</title>
        <authorList>
            <person name="Goeker M."/>
        </authorList>
    </citation>
    <scope>NUCLEOTIDE SEQUENCE [LARGE SCALE GENOMIC DNA]</scope>
    <source>
        <strain evidence="1 2">DSM 25619</strain>
    </source>
</reference>
<dbReference type="RefSeq" id="WP_113945535.1">
    <property type="nucleotide sequence ID" value="NZ_JBHEEG010000009.1"/>
</dbReference>
<protein>
    <submittedName>
        <fullName evidence="1">Uncharacterized protein</fullName>
    </submittedName>
</protein>
<accession>A0A366DSP2</accession>
<comment type="caution">
    <text evidence="1">The sequence shown here is derived from an EMBL/GenBank/DDBJ whole genome shotgun (WGS) entry which is preliminary data.</text>
</comment>
<dbReference type="OrthoDB" id="7061608at2"/>
<evidence type="ECO:0000313" key="2">
    <source>
        <dbReference type="Proteomes" id="UP000252893"/>
    </source>
</evidence>
<organism evidence="1 2">
    <name type="scientific">Pseudochrobactrum asaccharolyticum</name>
    <dbReference type="NCBI Taxonomy" id="354351"/>
    <lineage>
        <taxon>Bacteria</taxon>
        <taxon>Pseudomonadati</taxon>
        <taxon>Pseudomonadota</taxon>
        <taxon>Alphaproteobacteria</taxon>
        <taxon>Hyphomicrobiales</taxon>
        <taxon>Brucellaceae</taxon>
        <taxon>Pseudochrobactrum</taxon>
    </lineage>
</organism>
<dbReference type="AlphaFoldDB" id="A0A366DSP2"/>
<sequence>MSIQNTQLSQLGAALKVIENKCCVPEGYEFVGMRQVIQDARPLALLRFQRSDGRNNFNGGEHFSTLVNIDENRLEGLLFIDHRFTVDIDIDDEQVRASGRQFLTIAAPDLLDRVEERWIKPMRRVPQEPPHDAPFEFTDAISGKIMFVIGKRFKMFDPETKTWAWIIIASDGTPIAFERDISWDGVRKRRMTEQWLYDPWVERLLHNFSN</sequence>
<dbReference type="EMBL" id="QNRH01000007">
    <property type="protein sequence ID" value="RBO92218.1"/>
    <property type="molecule type" value="Genomic_DNA"/>
</dbReference>
<gene>
    <name evidence="1" type="ORF">DFR47_107117</name>
</gene>
<keyword evidence="2" id="KW-1185">Reference proteome</keyword>